<accession>A0A1X1W1K5</accession>
<name>A0A1X1W1K5_MYCGO</name>
<evidence type="ECO:0000313" key="1">
    <source>
        <dbReference type="EMBL" id="ORV79988.1"/>
    </source>
</evidence>
<organism evidence="1 2">
    <name type="scientific">Mycobacterium gordonae</name>
    <dbReference type="NCBI Taxonomy" id="1778"/>
    <lineage>
        <taxon>Bacteria</taxon>
        <taxon>Bacillati</taxon>
        <taxon>Actinomycetota</taxon>
        <taxon>Actinomycetes</taxon>
        <taxon>Mycobacteriales</taxon>
        <taxon>Mycobacteriaceae</taxon>
        <taxon>Mycobacterium</taxon>
    </lineage>
</organism>
<evidence type="ECO:0000313" key="2">
    <source>
        <dbReference type="Proteomes" id="UP000193928"/>
    </source>
</evidence>
<protein>
    <submittedName>
        <fullName evidence="1">Uncharacterized protein</fullName>
    </submittedName>
</protein>
<dbReference type="RefSeq" id="WP_069434268.1">
    <property type="nucleotide sequence ID" value="NZ_JACKSU010000066.1"/>
</dbReference>
<dbReference type="Proteomes" id="UP000193928">
    <property type="component" value="Unassembled WGS sequence"/>
</dbReference>
<gene>
    <name evidence="1" type="ORF">AWC08_30460</name>
</gene>
<dbReference type="EMBL" id="LQOY01000143">
    <property type="protein sequence ID" value="ORV79988.1"/>
    <property type="molecule type" value="Genomic_DNA"/>
</dbReference>
<sequence>MSGLDEHVIQWWDRLNNDQRSRVQQAAENHRLDAAGVKALIDTRCPIGPVGTKWEADPEYAWTWPESLRQFVLDQK</sequence>
<keyword evidence="2" id="KW-1185">Reference proteome</keyword>
<reference evidence="1 2" key="1">
    <citation type="submission" date="2016-01" db="EMBL/GenBank/DDBJ databases">
        <title>The new phylogeny of the genus Mycobacterium.</title>
        <authorList>
            <person name="Tarcisio F."/>
            <person name="Conor M."/>
            <person name="Antonella G."/>
            <person name="Elisabetta G."/>
            <person name="Giulia F.S."/>
            <person name="Sara T."/>
            <person name="Anna F."/>
            <person name="Clotilde B."/>
            <person name="Roberto B."/>
            <person name="Veronica D.S."/>
            <person name="Fabio R."/>
            <person name="Monica P."/>
            <person name="Olivier J."/>
            <person name="Enrico T."/>
            <person name="Nicola S."/>
        </authorList>
    </citation>
    <scope>NUCLEOTIDE SEQUENCE [LARGE SCALE GENOMIC DNA]</scope>
    <source>
        <strain evidence="1 2">DSM 44160</strain>
    </source>
</reference>
<dbReference type="AlphaFoldDB" id="A0A1X1W1K5"/>
<proteinExistence type="predicted"/>
<comment type="caution">
    <text evidence="1">The sequence shown here is derived from an EMBL/GenBank/DDBJ whole genome shotgun (WGS) entry which is preliminary data.</text>
</comment>